<evidence type="ECO:0000313" key="2">
    <source>
        <dbReference type="EMBL" id="OGG27076.1"/>
    </source>
</evidence>
<evidence type="ECO:0000313" key="3">
    <source>
        <dbReference type="Proteomes" id="UP000176609"/>
    </source>
</evidence>
<accession>A0A1F6AQV1</accession>
<comment type="caution">
    <text evidence="2">The sequence shown here is derived from an EMBL/GenBank/DDBJ whole genome shotgun (WGS) entry which is preliminary data.</text>
</comment>
<protein>
    <submittedName>
        <fullName evidence="2">Uncharacterized protein</fullName>
    </submittedName>
</protein>
<feature type="transmembrane region" description="Helical" evidence="1">
    <location>
        <begin position="512"/>
        <end position="533"/>
    </location>
</feature>
<gene>
    <name evidence="2" type="ORF">A2960_02960</name>
</gene>
<dbReference type="AlphaFoldDB" id="A0A1F6AQV1"/>
<keyword evidence="1" id="KW-1133">Transmembrane helix</keyword>
<dbReference type="Proteomes" id="UP000176609">
    <property type="component" value="Unassembled WGS sequence"/>
</dbReference>
<proteinExistence type="predicted"/>
<reference evidence="2 3" key="1">
    <citation type="journal article" date="2016" name="Nat. Commun.">
        <title>Thousands of microbial genomes shed light on interconnected biogeochemical processes in an aquifer system.</title>
        <authorList>
            <person name="Anantharaman K."/>
            <person name="Brown C.T."/>
            <person name="Hug L.A."/>
            <person name="Sharon I."/>
            <person name="Castelle C.J."/>
            <person name="Probst A.J."/>
            <person name="Thomas B.C."/>
            <person name="Singh A."/>
            <person name="Wilkins M.J."/>
            <person name="Karaoz U."/>
            <person name="Brodie E.L."/>
            <person name="Williams K.H."/>
            <person name="Hubbard S.S."/>
            <person name="Banfield J.F."/>
        </authorList>
    </citation>
    <scope>NUCLEOTIDE SEQUENCE [LARGE SCALE GENOMIC DNA]</scope>
</reference>
<organism evidence="2 3">
    <name type="scientific">Candidatus Gottesmanbacteria bacterium RIFCSPLOWO2_01_FULL_39_12b</name>
    <dbReference type="NCBI Taxonomy" id="1798388"/>
    <lineage>
        <taxon>Bacteria</taxon>
        <taxon>Candidatus Gottesmaniibacteriota</taxon>
    </lineage>
</organism>
<name>A0A1F6AQV1_9BACT</name>
<dbReference type="EMBL" id="MFJR01000007">
    <property type="protein sequence ID" value="OGG27076.1"/>
    <property type="molecule type" value="Genomic_DNA"/>
</dbReference>
<sequence>MKQLTQLFIFIVVMKFSASGNNTPVLAQSSNPSPKIESCFQYYDYGKARAQLAFEKPAYRNQDNATIIGTLLNENTFPLANVTLYAQLKRRNTPQGLLSDGHFITDTFRLLTNLSMLPDERRFVSVKVPLSPLYPSGEYELQYYLLSESGFHYGGRPFLEEDTAGVSTMRIEGDTKPVVHLDPSRFTVNNDPHRTREPIHEYAPGPLSFAIPIHDERKEKKPVQVEIRYYQFEDTFNENSIGDLSVSIPPNDPVVRATFIPPGPGAYVLVARINDPMKSVFRYRFAVAGSQAPSLRLGDLGVTNYPPTKTDKAYVCFQAPAPQETTDTTIDLIVLNAGKKVVAQESVHGSFDGKVQAFGLPLEKLDTPKDFWVQAIVTDTQSKKEITKALTHYSCDMFSRSLSELALAQDQDNKGIFHVTVTDICGKNMNSQATLSQLKVMRGEKLIMELYNVRPIADSYTLPDTLPGQYRIQARAGNKEKNLEFTLSEKQSAPEQKAPLSRVIDYILAHRLQLALAAGSVLTGLGLILLIVWRYKALHRQHPPV</sequence>
<evidence type="ECO:0000256" key="1">
    <source>
        <dbReference type="SAM" id="Phobius"/>
    </source>
</evidence>
<keyword evidence="1" id="KW-0812">Transmembrane</keyword>
<keyword evidence="1" id="KW-0472">Membrane</keyword>